<dbReference type="Gene3D" id="3.90.1150.10">
    <property type="entry name" value="Aspartate Aminotransferase, domain 1"/>
    <property type="match status" value="1"/>
</dbReference>
<comment type="similarity">
    <text evidence="1 3">Belongs to the class-III pyridoxal-phosphate-dependent aminotransferase family.</text>
</comment>
<evidence type="ECO:0000256" key="1">
    <source>
        <dbReference type="ARBA" id="ARBA00008954"/>
    </source>
</evidence>
<dbReference type="Proteomes" id="UP001501257">
    <property type="component" value="Unassembled WGS sequence"/>
</dbReference>
<dbReference type="RefSeq" id="WP_210101951.1">
    <property type="nucleotide sequence ID" value="NZ_BAABLK010000002.1"/>
</dbReference>
<dbReference type="CDD" id="cd00610">
    <property type="entry name" value="OAT_like"/>
    <property type="match status" value="1"/>
</dbReference>
<dbReference type="InterPro" id="IPR005814">
    <property type="entry name" value="Aminotrans_3"/>
</dbReference>
<dbReference type="GO" id="GO:0008483">
    <property type="term" value="F:transaminase activity"/>
    <property type="evidence" value="ECO:0007669"/>
    <property type="project" value="UniProtKB-KW"/>
</dbReference>
<dbReference type="Gene3D" id="3.40.640.10">
    <property type="entry name" value="Type I PLP-dependent aspartate aminotransferase-like (Major domain)"/>
    <property type="match status" value="1"/>
</dbReference>
<dbReference type="InterPro" id="IPR049704">
    <property type="entry name" value="Aminotrans_3_PPA_site"/>
</dbReference>
<comment type="caution">
    <text evidence="4">The sequence shown here is derived from an EMBL/GenBank/DDBJ whole genome shotgun (WGS) entry which is preliminary data.</text>
</comment>
<organism evidence="4 5">
    <name type="scientific">Paeniglutamicibacter antarcticus</name>
    <dbReference type="NCBI Taxonomy" id="494023"/>
    <lineage>
        <taxon>Bacteria</taxon>
        <taxon>Bacillati</taxon>
        <taxon>Actinomycetota</taxon>
        <taxon>Actinomycetes</taxon>
        <taxon>Micrococcales</taxon>
        <taxon>Micrococcaceae</taxon>
        <taxon>Paeniglutamicibacter</taxon>
    </lineage>
</organism>
<sequence>MTVNEMAASAHAANTLIDAPALWPAQGHTPTVVGRQLVIDRGEGSYVYTDDGRRLFDGTAGLWHANIGHGNPELAQVAHEQMLKLETYHTFARFTNDKAVVLGELLAGISPIERSKVILNSGGSDAIDVACKLARRHWQREGRTTKKIILSREFAYHGLHAYGTSIAGLEFNREGYGTESLVPETARISFNDAAQVEALIAQVGAKNIAALVTEPVQGTGGVNPPEPGYFEAIQRLCRQHEILLIVDEVITGFGRLGTMFASERYGLEPDMVTFAKGVTSGYAPLGGVLVSPRIWEPFYVDSADTPIFRHGATYAGHATASAVAIRHLEILERENLVPRVSELEAVLRTALTGLAQRQGAVTEVRVAGLLGGVSLAGHLNAVQICDDLIELGFISRPLRGNTLQISPPFIISDEELTGYVAAIEHAIVERENR</sequence>
<name>A0ABP9TFG5_9MICC</name>
<protein>
    <submittedName>
        <fullName evidence="4">Aspartate aminotransferase family protein</fullName>
    </submittedName>
</protein>
<evidence type="ECO:0000256" key="2">
    <source>
        <dbReference type="ARBA" id="ARBA00022898"/>
    </source>
</evidence>
<dbReference type="PIRSF" id="PIRSF000521">
    <property type="entry name" value="Transaminase_4ab_Lys_Orn"/>
    <property type="match status" value="1"/>
</dbReference>
<dbReference type="SUPFAM" id="SSF53383">
    <property type="entry name" value="PLP-dependent transferases"/>
    <property type="match status" value="1"/>
</dbReference>
<accession>A0ABP9TFG5</accession>
<keyword evidence="2 3" id="KW-0663">Pyridoxal phosphate</keyword>
<dbReference type="InterPro" id="IPR015421">
    <property type="entry name" value="PyrdxlP-dep_Trfase_major"/>
</dbReference>
<dbReference type="PROSITE" id="PS00600">
    <property type="entry name" value="AA_TRANSFER_CLASS_3"/>
    <property type="match status" value="1"/>
</dbReference>
<dbReference type="EMBL" id="BAABLK010000002">
    <property type="protein sequence ID" value="GAA5225499.1"/>
    <property type="molecule type" value="Genomic_DNA"/>
</dbReference>
<reference evidence="5" key="1">
    <citation type="journal article" date="2019" name="Int. J. Syst. Evol. Microbiol.">
        <title>The Global Catalogue of Microorganisms (GCM) 10K type strain sequencing project: providing services to taxonomists for standard genome sequencing and annotation.</title>
        <authorList>
            <consortium name="The Broad Institute Genomics Platform"/>
            <consortium name="The Broad Institute Genome Sequencing Center for Infectious Disease"/>
            <person name="Wu L."/>
            <person name="Ma J."/>
        </authorList>
    </citation>
    <scope>NUCLEOTIDE SEQUENCE [LARGE SCALE GENOMIC DNA]</scope>
    <source>
        <strain evidence="5">JCM 18952</strain>
    </source>
</reference>
<proteinExistence type="inferred from homology"/>
<dbReference type="PANTHER" id="PTHR43094">
    <property type="entry name" value="AMINOTRANSFERASE"/>
    <property type="match status" value="1"/>
</dbReference>
<dbReference type="InterPro" id="IPR015424">
    <property type="entry name" value="PyrdxlP-dep_Trfase"/>
</dbReference>
<keyword evidence="4" id="KW-0808">Transferase</keyword>
<dbReference type="PANTHER" id="PTHR43094:SF1">
    <property type="entry name" value="AMINOTRANSFERASE CLASS-III"/>
    <property type="match status" value="1"/>
</dbReference>
<gene>
    <name evidence="4" type="ORF">GCM10025778_00290</name>
</gene>
<dbReference type="InterPro" id="IPR015422">
    <property type="entry name" value="PyrdxlP-dep_Trfase_small"/>
</dbReference>
<evidence type="ECO:0000313" key="4">
    <source>
        <dbReference type="EMBL" id="GAA5225499.1"/>
    </source>
</evidence>
<evidence type="ECO:0000313" key="5">
    <source>
        <dbReference type="Proteomes" id="UP001501257"/>
    </source>
</evidence>
<evidence type="ECO:0000256" key="3">
    <source>
        <dbReference type="RuleBase" id="RU003560"/>
    </source>
</evidence>
<keyword evidence="5" id="KW-1185">Reference proteome</keyword>
<dbReference type="Pfam" id="PF00202">
    <property type="entry name" value="Aminotran_3"/>
    <property type="match status" value="1"/>
</dbReference>
<keyword evidence="4" id="KW-0032">Aminotransferase</keyword>